<dbReference type="InterPro" id="IPR027417">
    <property type="entry name" value="P-loop_NTPase"/>
</dbReference>
<feature type="compositionally biased region" description="Polar residues" evidence="5">
    <location>
        <begin position="440"/>
        <end position="454"/>
    </location>
</feature>
<dbReference type="PROSITE" id="PS51194">
    <property type="entry name" value="HELICASE_CTER"/>
    <property type="match status" value="1"/>
</dbReference>
<dbReference type="Gene3D" id="3.40.50.10810">
    <property type="entry name" value="Tandem AAA-ATPase domain"/>
    <property type="match status" value="1"/>
</dbReference>
<dbReference type="InterPro" id="IPR057342">
    <property type="entry name" value="DEXDc_RapA"/>
</dbReference>
<dbReference type="InterPro" id="IPR001650">
    <property type="entry name" value="Helicase_C-like"/>
</dbReference>
<evidence type="ECO:0000256" key="5">
    <source>
        <dbReference type="SAM" id="MobiDB-lite"/>
    </source>
</evidence>
<keyword evidence="4" id="KW-0067">ATP-binding</keyword>
<dbReference type="PANTHER" id="PTHR45766:SF6">
    <property type="entry name" value="SWI_SNF-RELATED MATRIX-ASSOCIATED ACTIN-DEPENDENT REGULATOR OF CHROMATIN SUBFAMILY A-LIKE PROTEIN 1"/>
    <property type="match status" value="1"/>
</dbReference>
<name>A0ABT0U177_9BACT</name>
<keyword evidence="2" id="KW-0378">Hydrolase</keyword>
<dbReference type="SMART" id="SM00487">
    <property type="entry name" value="DEXDc"/>
    <property type="match status" value="1"/>
</dbReference>
<evidence type="ECO:0000256" key="4">
    <source>
        <dbReference type="ARBA" id="ARBA00022840"/>
    </source>
</evidence>
<dbReference type="InterPro" id="IPR049730">
    <property type="entry name" value="SNF2/RAD54-like_C"/>
</dbReference>
<organism evidence="8 9">
    <name type="scientific">Aporhodopirellula aestuarii</name>
    <dbReference type="NCBI Taxonomy" id="2950107"/>
    <lineage>
        <taxon>Bacteria</taxon>
        <taxon>Pseudomonadati</taxon>
        <taxon>Planctomycetota</taxon>
        <taxon>Planctomycetia</taxon>
        <taxon>Pirellulales</taxon>
        <taxon>Pirellulaceae</taxon>
        <taxon>Aporhodopirellula</taxon>
    </lineage>
</organism>
<dbReference type="GO" id="GO:0004386">
    <property type="term" value="F:helicase activity"/>
    <property type="evidence" value="ECO:0007669"/>
    <property type="project" value="UniProtKB-KW"/>
</dbReference>
<evidence type="ECO:0000259" key="7">
    <source>
        <dbReference type="PROSITE" id="PS51194"/>
    </source>
</evidence>
<proteinExistence type="predicted"/>
<dbReference type="Pfam" id="PF00271">
    <property type="entry name" value="Helicase_C"/>
    <property type="match status" value="1"/>
</dbReference>
<keyword evidence="1" id="KW-0547">Nucleotide-binding</keyword>
<dbReference type="EMBL" id="JAMQBK010000024">
    <property type="protein sequence ID" value="MCM2370623.1"/>
    <property type="molecule type" value="Genomic_DNA"/>
</dbReference>
<comment type="caution">
    <text evidence="8">The sequence shown here is derived from an EMBL/GenBank/DDBJ whole genome shotgun (WGS) entry which is preliminary data.</text>
</comment>
<feature type="compositionally biased region" description="Basic and acidic residues" evidence="5">
    <location>
        <begin position="407"/>
        <end position="420"/>
    </location>
</feature>
<dbReference type="CDD" id="cd18011">
    <property type="entry name" value="DEXDc_RapA"/>
    <property type="match status" value="1"/>
</dbReference>
<sequence>MSTATEPQPHFTPGTLVKARGRDWVVLPDSTDEILMVRPIGGLDDEVVGICRAIENVTSGEFDPPDPNQPGDFNSCRLLRDAARIATRSAAGPFRSFGKIAVEPRPYQLVPLLMAMRLDPVRMLIADDVGIGKTVEASLIAKEMIERGEITRMAVLCPPHLAEQWQKELREKFHIDAELVLSSTVQRLERGLRAGESLFRHYPFVIVSTDFVKSTRHRHDFVRECPEFVIVDEAHTCTSSGRPGQSRQARFELIKAIADDPERHLVLVTATPHSGNEDAFRSLLSLVDKKFSDLPRDLEAESKSALRVELSKHLVQRLRGNVIEMDREMSTTTSFPDREDAEDSYKLTPEYKALFQRVVRFAGELVSDDSGNQRNRRVRWWSALALLRAMASSPAAAAATMRNRAITADEKDEKQLEETASRTVLDQDESDDSLAVDFTPGSNPSDDSASETSQRLNRLALSAEELFYDHDAKFTKLVKLLKKLLKEGYQPIVFCRFIDTADYVATGLREKIKKVDKVDVEIAAVTGTLPPKEREDRIAELIDFKKRVLVCTDCLSEGINLQHGFDAVIHYDLSWNPTRHEQREGRVDRFGQASEKVRVLTYFGVDNQIDGIVLDVLLRKHKKIKSDLGISVAVPGGSDDVVKALFEGMELRGQDTTPQMFLPGMDPIKDKLHTQWDDAREQEKKSRARFAQLSIKTEEVRSELAAIREAIGAGPTVNRFLRDTLHLAGVPVANKPLDCIEVTVDNDTSRAMRHAIARDRSFVGRFDLPVEDDTIYLSRTHPIVEGLASYVLETALDEVQAQGEPPLARRCGVTKTSGVTEKTSVIITRFRYQLYVKRKGASDDDPMLAEEVRIVAFTGSADDPQWVPDEEARALLDISPSGNLPPSLVKQQLTHFISTLESLRPAIDRVATERAEALRDAHTRIRKSVRMTGQMRVEPMYPVDLLGAFILLP</sequence>
<dbReference type="PANTHER" id="PTHR45766">
    <property type="entry name" value="DNA ANNEALING HELICASE AND ENDONUCLEASE ZRANB3 FAMILY MEMBER"/>
    <property type="match status" value="1"/>
</dbReference>
<evidence type="ECO:0000256" key="1">
    <source>
        <dbReference type="ARBA" id="ARBA00022741"/>
    </source>
</evidence>
<dbReference type="SMART" id="SM00490">
    <property type="entry name" value="HELICc"/>
    <property type="match status" value="1"/>
</dbReference>
<dbReference type="InterPro" id="IPR000330">
    <property type="entry name" value="SNF2_N"/>
</dbReference>
<protein>
    <submittedName>
        <fullName evidence="8">DEAD/DEAH box helicase</fullName>
    </submittedName>
</protein>
<gene>
    <name evidence="8" type="ORF">NB063_08275</name>
</gene>
<dbReference type="Proteomes" id="UP001202961">
    <property type="component" value="Unassembled WGS sequence"/>
</dbReference>
<dbReference type="Pfam" id="PF00176">
    <property type="entry name" value="SNF2-rel_dom"/>
    <property type="match status" value="1"/>
</dbReference>
<dbReference type="CDD" id="cd18793">
    <property type="entry name" value="SF2_C_SNF"/>
    <property type="match status" value="1"/>
</dbReference>
<keyword evidence="9" id="KW-1185">Reference proteome</keyword>
<dbReference type="SUPFAM" id="SSF52540">
    <property type="entry name" value="P-loop containing nucleoside triphosphate hydrolases"/>
    <property type="match status" value="1"/>
</dbReference>
<accession>A0ABT0U177</accession>
<dbReference type="InterPro" id="IPR014001">
    <property type="entry name" value="Helicase_ATP-bd"/>
</dbReference>
<evidence type="ECO:0000256" key="2">
    <source>
        <dbReference type="ARBA" id="ARBA00022801"/>
    </source>
</evidence>
<dbReference type="RefSeq" id="WP_250928291.1">
    <property type="nucleotide sequence ID" value="NZ_JAMQBK010000024.1"/>
</dbReference>
<evidence type="ECO:0000259" key="6">
    <source>
        <dbReference type="PROSITE" id="PS51192"/>
    </source>
</evidence>
<dbReference type="Gene3D" id="3.40.50.300">
    <property type="entry name" value="P-loop containing nucleotide triphosphate hydrolases"/>
    <property type="match status" value="1"/>
</dbReference>
<evidence type="ECO:0000313" key="8">
    <source>
        <dbReference type="EMBL" id="MCM2370623.1"/>
    </source>
</evidence>
<dbReference type="PROSITE" id="PS51192">
    <property type="entry name" value="HELICASE_ATP_BIND_1"/>
    <property type="match status" value="1"/>
</dbReference>
<evidence type="ECO:0000256" key="3">
    <source>
        <dbReference type="ARBA" id="ARBA00022806"/>
    </source>
</evidence>
<dbReference type="InterPro" id="IPR038718">
    <property type="entry name" value="SNF2-like_sf"/>
</dbReference>
<feature type="domain" description="Helicase C-terminal" evidence="7">
    <location>
        <begin position="476"/>
        <end position="649"/>
    </location>
</feature>
<reference evidence="8 9" key="1">
    <citation type="journal article" date="2022" name="Syst. Appl. Microbiol.">
        <title>Rhodopirellula aestuarii sp. nov., a novel member of the genus Rhodopirellula isolated from brackish sediments collected in the Tagus River estuary, Portugal.</title>
        <authorList>
            <person name="Vitorino I.R."/>
            <person name="Klimek D."/>
            <person name="Calusinska M."/>
            <person name="Lobo-da-Cunha A."/>
            <person name="Vasconcelos V."/>
            <person name="Lage O.M."/>
        </authorList>
    </citation>
    <scope>NUCLEOTIDE SEQUENCE [LARGE SCALE GENOMIC DNA]</scope>
    <source>
        <strain evidence="8 9">ICT_H3.1</strain>
    </source>
</reference>
<evidence type="ECO:0000313" key="9">
    <source>
        <dbReference type="Proteomes" id="UP001202961"/>
    </source>
</evidence>
<feature type="region of interest" description="Disordered" evidence="5">
    <location>
        <begin position="406"/>
        <end position="454"/>
    </location>
</feature>
<feature type="domain" description="Helicase ATP-binding" evidence="6">
    <location>
        <begin position="114"/>
        <end position="290"/>
    </location>
</feature>
<keyword evidence="3 8" id="KW-0347">Helicase</keyword>